<dbReference type="STRING" id="1817764.A2637_06020"/>
<dbReference type="AlphaFoldDB" id="A0A1F6TP30"/>
<evidence type="ECO:0000256" key="1">
    <source>
        <dbReference type="ARBA" id="ARBA00022649"/>
    </source>
</evidence>
<gene>
    <name evidence="2" type="ORF">A2637_06020</name>
</gene>
<evidence type="ECO:0008006" key="4">
    <source>
        <dbReference type="Google" id="ProtNLM"/>
    </source>
</evidence>
<protein>
    <recommendedName>
        <fullName evidence="4">Addiction module toxin RelE</fullName>
    </recommendedName>
</protein>
<accession>A0A1F6TP30</accession>
<keyword evidence="1" id="KW-1277">Toxin-antitoxin system</keyword>
<evidence type="ECO:0000313" key="3">
    <source>
        <dbReference type="Proteomes" id="UP000179360"/>
    </source>
</evidence>
<dbReference type="InterPro" id="IPR035093">
    <property type="entry name" value="RelE/ParE_toxin_dom_sf"/>
</dbReference>
<dbReference type="EMBL" id="MFSY01000036">
    <property type="protein sequence ID" value="OGI46870.1"/>
    <property type="molecule type" value="Genomic_DNA"/>
</dbReference>
<dbReference type="Pfam" id="PF05016">
    <property type="entry name" value="ParE_toxin"/>
    <property type="match status" value="1"/>
</dbReference>
<comment type="caution">
    <text evidence="2">The sequence shown here is derived from an EMBL/GenBank/DDBJ whole genome shotgun (WGS) entry which is preliminary data.</text>
</comment>
<proteinExistence type="predicted"/>
<sequence length="96" mass="11065">MRIEFHPAAGRELTDSVEYYDSRLPGLGADFLGEFRRSLDLIDKNPEIGAVVEAPYRRVVLNRFPFSVVYRLKGPTLRIVAVAHQYRKPGYWRGRA</sequence>
<name>A0A1F6TP30_9PROT</name>
<dbReference type="Proteomes" id="UP000179360">
    <property type="component" value="Unassembled WGS sequence"/>
</dbReference>
<dbReference type="InterPro" id="IPR007712">
    <property type="entry name" value="RelE/ParE_toxin"/>
</dbReference>
<evidence type="ECO:0000313" key="2">
    <source>
        <dbReference type="EMBL" id="OGI46870.1"/>
    </source>
</evidence>
<dbReference type="Gene3D" id="3.30.2310.20">
    <property type="entry name" value="RelE-like"/>
    <property type="match status" value="1"/>
</dbReference>
<reference evidence="2 3" key="1">
    <citation type="journal article" date="2016" name="Nat. Commun.">
        <title>Thousands of microbial genomes shed light on interconnected biogeochemical processes in an aquifer system.</title>
        <authorList>
            <person name="Anantharaman K."/>
            <person name="Brown C.T."/>
            <person name="Hug L.A."/>
            <person name="Sharon I."/>
            <person name="Castelle C.J."/>
            <person name="Probst A.J."/>
            <person name="Thomas B.C."/>
            <person name="Singh A."/>
            <person name="Wilkins M.J."/>
            <person name="Karaoz U."/>
            <person name="Brodie E.L."/>
            <person name="Williams K.H."/>
            <person name="Hubbard S.S."/>
            <person name="Banfield J.F."/>
        </authorList>
    </citation>
    <scope>NUCLEOTIDE SEQUENCE [LARGE SCALE GENOMIC DNA]</scope>
</reference>
<organism evidence="2 3">
    <name type="scientific">Candidatus Muproteobacteria bacterium RIFCSPHIGHO2_01_FULL_65_16</name>
    <dbReference type="NCBI Taxonomy" id="1817764"/>
    <lineage>
        <taxon>Bacteria</taxon>
        <taxon>Pseudomonadati</taxon>
        <taxon>Pseudomonadota</taxon>
        <taxon>Candidatus Muproteobacteria</taxon>
    </lineage>
</organism>